<name>A0A0K1QC77_9BACT</name>
<evidence type="ECO:0000259" key="7">
    <source>
        <dbReference type="PROSITE" id="PS00623"/>
    </source>
</evidence>
<proteinExistence type="inferred from homology"/>
<feature type="domain" description="Glucose-methanol-choline oxidoreductase N-terminal" evidence="7">
    <location>
        <begin position="85"/>
        <end position="108"/>
    </location>
</feature>
<reference evidence="9 10" key="1">
    <citation type="submission" date="2015-08" db="EMBL/GenBank/DDBJ databases">
        <authorList>
            <person name="Babu N.S."/>
            <person name="Beckwith C.J."/>
            <person name="Beseler K.G."/>
            <person name="Brison A."/>
            <person name="Carone J.V."/>
            <person name="Caskin T.P."/>
            <person name="Diamond M."/>
            <person name="Durham M.E."/>
            <person name="Foxe J.M."/>
            <person name="Go M."/>
            <person name="Henderson B.A."/>
            <person name="Jones I.B."/>
            <person name="McGettigan J.A."/>
            <person name="Micheletti S.J."/>
            <person name="Nasrallah M.E."/>
            <person name="Ortiz D."/>
            <person name="Piller C.R."/>
            <person name="Privatt S.R."/>
            <person name="Schneider S.L."/>
            <person name="Sharp S."/>
            <person name="Smith T.C."/>
            <person name="Stanton J.D."/>
            <person name="Ullery H.E."/>
            <person name="Wilson R.J."/>
            <person name="Serrano M.G."/>
            <person name="Buck G."/>
            <person name="Lee V."/>
            <person name="Wang Y."/>
            <person name="Carvalho R."/>
            <person name="Voegtly L."/>
            <person name="Shi R."/>
            <person name="Duckworth R."/>
            <person name="Johnson A."/>
            <person name="Loviza R."/>
            <person name="Walstead R."/>
            <person name="Shah Z."/>
            <person name="Kiflezghi M."/>
            <person name="Wade K."/>
            <person name="Ball S.L."/>
            <person name="Bradley K.W."/>
            <person name="Asai D.J."/>
            <person name="Bowman C.A."/>
            <person name="Russell D.A."/>
            <person name="Pope W.H."/>
            <person name="Jacobs-Sera D."/>
            <person name="Hendrix R.W."/>
            <person name="Hatfull G.F."/>
        </authorList>
    </citation>
    <scope>NUCLEOTIDE SEQUENCE [LARGE SCALE GENOMIC DNA]</scope>
    <source>
        <strain evidence="9 10">DSM 27648</strain>
    </source>
</reference>
<dbReference type="OrthoDB" id="9785276at2"/>
<dbReference type="GO" id="GO:0016614">
    <property type="term" value="F:oxidoreductase activity, acting on CH-OH group of donors"/>
    <property type="evidence" value="ECO:0007669"/>
    <property type="project" value="InterPro"/>
</dbReference>
<dbReference type="Proteomes" id="UP000064967">
    <property type="component" value="Chromosome"/>
</dbReference>
<evidence type="ECO:0000313" key="9">
    <source>
        <dbReference type="EMBL" id="AKV03386.1"/>
    </source>
</evidence>
<keyword evidence="10" id="KW-1185">Reference proteome</keyword>
<dbReference type="Pfam" id="PF05199">
    <property type="entry name" value="GMC_oxred_C"/>
    <property type="match status" value="1"/>
</dbReference>
<keyword evidence="3 6" id="KW-0285">Flavoprotein</keyword>
<dbReference type="InterPro" id="IPR007867">
    <property type="entry name" value="GMC_OxRtase_C"/>
</dbReference>
<dbReference type="EMBL" id="CP012333">
    <property type="protein sequence ID" value="AKV03386.1"/>
    <property type="molecule type" value="Genomic_DNA"/>
</dbReference>
<keyword evidence="4 5" id="KW-0274">FAD</keyword>
<organism evidence="9 10">
    <name type="scientific">Labilithrix luteola</name>
    <dbReference type="NCBI Taxonomy" id="1391654"/>
    <lineage>
        <taxon>Bacteria</taxon>
        <taxon>Pseudomonadati</taxon>
        <taxon>Myxococcota</taxon>
        <taxon>Polyangia</taxon>
        <taxon>Polyangiales</taxon>
        <taxon>Labilitrichaceae</taxon>
        <taxon>Labilithrix</taxon>
    </lineage>
</organism>
<dbReference type="AlphaFoldDB" id="A0A0K1QC77"/>
<dbReference type="RefSeq" id="WP_146654166.1">
    <property type="nucleotide sequence ID" value="NZ_CP012333.1"/>
</dbReference>
<feature type="binding site" evidence="5">
    <location>
        <position position="225"/>
    </location>
    <ligand>
        <name>FAD</name>
        <dbReference type="ChEBI" id="CHEBI:57692"/>
    </ligand>
</feature>
<dbReference type="Gene3D" id="3.30.410.40">
    <property type="match status" value="1"/>
</dbReference>
<dbReference type="PROSITE" id="PS00624">
    <property type="entry name" value="GMC_OXRED_2"/>
    <property type="match status" value="1"/>
</dbReference>
<evidence type="ECO:0000256" key="3">
    <source>
        <dbReference type="ARBA" id="ARBA00022630"/>
    </source>
</evidence>
<evidence type="ECO:0000313" key="10">
    <source>
        <dbReference type="Proteomes" id="UP000064967"/>
    </source>
</evidence>
<dbReference type="KEGG" id="llu:AKJ09_10049"/>
<dbReference type="PROSITE" id="PS00623">
    <property type="entry name" value="GMC_OXRED_1"/>
    <property type="match status" value="1"/>
</dbReference>
<comment type="cofactor">
    <cofactor evidence="1 5">
        <name>FAD</name>
        <dbReference type="ChEBI" id="CHEBI:57692"/>
    </cofactor>
</comment>
<dbReference type="InterPro" id="IPR012132">
    <property type="entry name" value="GMC_OxRdtase"/>
</dbReference>
<comment type="similarity">
    <text evidence="2 6">Belongs to the GMC oxidoreductase family.</text>
</comment>
<dbReference type="SUPFAM" id="SSF51905">
    <property type="entry name" value="FAD/NAD(P)-binding domain"/>
    <property type="match status" value="1"/>
</dbReference>
<feature type="binding site" evidence="5">
    <location>
        <position position="87"/>
    </location>
    <ligand>
        <name>FAD</name>
        <dbReference type="ChEBI" id="CHEBI:57692"/>
    </ligand>
</feature>
<evidence type="ECO:0000256" key="2">
    <source>
        <dbReference type="ARBA" id="ARBA00010790"/>
    </source>
</evidence>
<evidence type="ECO:0000256" key="4">
    <source>
        <dbReference type="ARBA" id="ARBA00022827"/>
    </source>
</evidence>
<sequence>MRTVVVGAGSAGSVIAARLSEDSRHDVVLVEAGPDYPLASERPEVLPADLRSGKKNAMYSHDWGYTYKATEHRFWSALPMEFPRGRVVGGSSAVNTCIALRGQPYDYDEWASLGLPEWSWEACLPAFKRLENDLDFDNEWHGRQGPIPIRRHREDELVPWQAAFLEACEELGFPKSEDTNDPTTAGAGPHAMNKIGGERMSAARCYLTAEVRARSNFSIVPDTLVRRVIVKDGRAQGVEVERFGRVFEMHGDRVVLAGGAIATPGVLLRSGIGPAAEIARLGVELVADVPGVGSRLLDHPGVAVFFLPRQSGMSKIDHPLVQTVHRYTSTGSACPNDVQIQPGSFLPLPRLPVPGVTLAACIGKVRAAGRLRFRSARPNAAPVIETALFADEGDKRIGLDALRWIGRLAKTKALSRLARPVYPSRSPFDEEGNFRRPIEQITGSGYHPCGTVPMGRDDDPLAATDGRGRVRYVRDLYVADASLMPTITSSNTNLPTLMIGERFGEWLKEEA</sequence>
<accession>A0A0K1QC77</accession>
<dbReference type="STRING" id="1391654.AKJ09_10049"/>
<evidence type="ECO:0000256" key="1">
    <source>
        <dbReference type="ARBA" id="ARBA00001974"/>
    </source>
</evidence>
<dbReference type="InterPro" id="IPR036188">
    <property type="entry name" value="FAD/NAD-bd_sf"/>
</dbReference>
<dbReference type="SUPFAM" id="SSF54373">
    <property type="entry name" value="FAD-linked reductases, C-terminal domain"/>
    <property type="match status" value="1"/>
</dbReference>
<dbReference type="InterPro" id="IPR000172">
    <property type="entry name" value="GMC_OxRdtase_N"/>
</dbReference>
<feature type="domain" description="Glucose-methanol-choline oxidoreductase N-terminal" evidence="8">
    <location>
        <begin position="259"/>
        <end position="273"/>
    </location>
</feature>
<dbReference type="GO" id="GO:0050660">
    <property type="term" value="F:flavin adenine dinucleotide binding"/>
    <property type="evidence" value="ECO:0007669"/>
    <property type="project" value="InterPro"/>
</dbReference>
<evidence type="ECO:0000259" key="8">
    <source>
        <dbReference type="PROSITE" id="PS00624"/>
    </source>
</evidence>
<dbReference type="PIRSF" id="PIRSF000137">
    <property type="entry name" value="Alcohol_oxidase"/>
    <property type="match status" value="1"/>
</dbReference>
<dbReference type="Pfam" id="PF00732">
    <property type="entry name" value="GMC_oxred_N"/>
    <property type="match status" value="1"/>
</dbReference>
<dbReference type="PANTHER" id="PTHR11552:SF147">
    <property type="entry name" value="CHOLINE DEHYDROGENASE, MITOCHONDRIAL"/>
    <property type="match status" value="1"/>
</dbReference>
<gene>
    <name evidence="9" type="ORF">AKJ09_10049</name>
</gene>
<dbReference type="Gene3D" id="3.50.50.60">
    <property type="entry name" value="FAD/NAD(P)-binding domain"/>
    <property type="match status" value="1"/>
</dbReference>
<protein>
    <submittedName>
        <fullName evidence="9">Choline dehydrogenase</fullName>
    </submittedName>
</protein>
<dbReference type="PANTHER" id="PTHR11552">
    <property type="entry name" value="GLUCOSE-METHANOL-CHOLINE GMC OXIDOREDUCTASE"/>
    <property type="match status" value="1"/>
</dbReference>
<evidence type="ECO:0000256" key="6">
    <source>
        <dbReference type="RuleBase" id="RU003968"/>
    </source>
</evidence>
<evidence type="ECO:0000256" key="5">
    <source>
        <dbReference type="PIRSR" id="PIRSR000137-2"/>
    </source>
</evidence>